<dbReference type="EMBL" id="JBHUHT010000017">
    <property type="protein sequence ID" value="MFD2097385.1"/>
    <property type="molecule type" value="Genomic_DNA"/>
</dbReference>
<evidence type="ECO:0000313" key="2">
    <source>
        <dbReference type="EMBL" id="MFD2097385.1"/>
    </source>
</evidence>
<dbReference type="InterPro" id="IPR000253">
    <property type="entry name" value="FHA_dom"/>
</dbReference>
<dbReference type="InterPro" id="IPR050923">
    <property type="entry name" value="Cell_Proc_Reg/RNA_Proc"/>
</dbReference>
<organism evidence="2 3">
    <name type="scientific">Corallincola platygyrae</name>
    <dbReference type="NCBI Taxonomy" id="1193278"/>
    <lineage>
        <taxon>Bacteria</taxon>
        <taxon>Pseudomonadati</taxon>
        <taxon>Pseudomonadota</taxon>
        <taxon>Gammaproteobacteria</taxon>
        <taxon>Alteromonadales</taxon>
        <taxon>Psychromonadaceae</taxon>
        <taxon>Corallincola</taxon>
    </lineage>
</organism>
<dbReference type="PROSITE" id="PS50006">
    <property type="entry name" value="FHA_DOMAIN"/>
    <property type="match status" value="1"/>
</dbReference>
<dbReference type="SUPFAM" id="SSF49879">
    <property type="entry name" value="SMAD/FHA domain"/>
    <property type="match status" value="1"/>
</dbReference>
<dbReference type="InterPro" id="IPR008984">
    <property type="entry name" value="SMAD_FHA_dom_sf"/>
</dbReference>
<dbReference type="CDD" id="cd00060">
    <property type="entry name" value="FHA"/>
    <property type="match status" value="1"/>
</dbReference>
<gene>
    <name evidence="2" type="ORF">ACFSJ3_15410</name>
</gene>
<accession>A0ABW4XQN1</accession>
<dbReference type="Gene3D" id="2.60.200.20">
    <property type="match status" value="1"/>
</dbReference>
<dbReference type="Proteomes" id="UP001597380">
    <property type="component" value="Unassembled WGS sequence"/>
</dbReference>
<evidence type="ECO:0000313" key="3">
    <source>
        <dbReference type="Proteomes" id="UP001597380"/>
    </source>
</evidence>
<dbReference type="PANTHER" id="PTHR23308">
    <property type="entry name" value="NUCLEAR INHIBITOR OF PROTEIN PHOSPHATASE-1"/>
    <property type="match status" value="1"/>
</dbReference>
<dbReference type="Pfam" id="PF00498">
    <property type="entry name" value="FHA"/>
    <property type="match status" value="1"/>
</dbReference>
<proteinExistence type="predicted"/>
<name>A0ABW4XQN1_9GAMM</name>
<keyword evidence="3" id="KW-1185">Reference proteome</keyword>
<evidence type="ECO:0000259" key="1">
    <source>
        <dbReference type="PROSITE" id="PS50006"/>
    </source>
</evidence>
<feature type="domain" description="FHA" evidence="1">
    <location>
        <begin position="6"/>
        <end position="56"/>
    </location>
</feature>
<reference evidence="3" key="1">
    <citation type="journal article" date="2019" name="Int. J. Syst. Evol. Microbiol.">
        <title>The Global Catalogue of Microorganisms (GCM) 10K type strain sequencing project: providing services to taxonomists for standard genome sequencing and annotation.</title>
        <authorList>
            <consortium name="The Broad Institute Genomics Platform"/>
            <consortium name="The Broad Institute Genome Sequencing Center for Infectious Disease"/>
            <person name="Wu L."/>
            <person name="Ma J."/>
        </authorList>
    </citation>
    <scope>NUCLEOTIDE SEQUENCE [LARGE SCALE GENOMIC DNA]</scope>
    <source>
        <strain evidence="3">CGMCC 1.10992</strain>
    </source>
</reference>
<protein>
    <submittedName>
        <fullName evidence="2">FHA domain-containing protein</fullName>
    </submittedName>
</protein>
<sequence length="101" mass="11039">MPVSAFSIGRRSSNDVTLQDPSVSGCHAELVRAADGRYYLCDCKSTNGTFVDKQGQWQGITQTFVESHHAVRFGNVTTTVGQLLQQLPSPQRRPDTGEVLS</sequence>
<dbReference type="RefSeq" id="WP_345340548.1">
    <property type="nucleotide sequence ID" value="NZ_BAABLI010000015.1"/>
</dbReference>
<comment type="caution">
    <text evidence="2">The sequence shown here is derived from an EMBL/GenBank/DDBJ whole genome shotgun (WGS) entry which is preliminary data.</text>
</comment>
<dbReference type="SMART" id="SM00240">
    <property type="entry name" value="FHA"/>
    <property type="match status" value="1"/>
</dbReference>